<name>A0A7X1ZGY6_9PROT</name>
<sequence length="142" mass="15844">MSILSYLFGESDQPPPDPVWQRDPAMKYYRLLSMRPGRPNLTGRSGVFVLFHRGVRPGWVYVGATADLAGAVERVQAHHEISEYERRGGVFMTWSYIRADKRDGVVAYLRRQMKPEVEDPALDEALGCGPMGAAPIAVQLPA</sequence>
<dbReference type="AlphaFoldDB" id="A0A7X1ZGY6"/>
<dbReference type="RefSeq" id="WP_153346567.1">
    <property type="nucleotide sequence ID" value="NZ_WIVE01000084.1"/>
</dbReference>
<evidence type="ECO:0000313" key="1">
    <source>
        <dbReference type="EMBL" id="MQX38270.1"/>
    </source>
</evidence>
<keyword evidence="2" id="KW-1185">Reference proteome</keyword>
<dbReference type="OrthoDB" id="8446311at2"/>
<dbReference type="EMBL" id="WIVE01000084">
    <property type="protein sequence ID" value="MQX38270.1"/>
    <property type="molecule type" value="Genomic_DNA"/>
</dbReference>
<gene>
    <name evidence="1" type="ORF">GHC57_17275</name>
</gene>
<proteinExistence type="predicted"/>
<organism evidence="1 2">
    <name type="scientific">Roseospira navarrensis</name>
    <dbReference type="NCBI Taxonomy" id="140058"/>
    <lineage>
        <taxon>Bacteria</taxon>
        <taxon>Pseudomonadati</taxon>
        <taxon>Pseudomonadota</taxon>
        <taxon>Alphaproteobacteria</taxon>
        <taxon>Rhodospirillales</taxon>
        <taxon>Rhodospirillaceae</taxon>
        <taxon>Roseospira</taxon>
    </lineage>
</organism>
<evidence type="ECO:0008006" key="3">
    <source>
        <dbReference type="Google" id="ProtNLM"/>
    </source>
</evidence>
<reference evidence="1 2" key="1">
    <citation type="submission" date="2019-10" db="EMBL/GenBank/DDBJ databases">
        <title>Draft whole-genome sequence of the purple nonsulfur photosynthetic bacterium Roseospira navarrensis DSM 15114.</title>
        <authorList>
            <person name="Kyndt J.A."/>
            <person name="Meyer T.E."/>
        </authorList>
    </citation>
    <scope>NUCLEOTIDE SEQUENCE [LARGE SCALE GENOMIC DNA]</scope>
    <source>
        <strain evidence="1 2">DSM 15114</strain>
    </source>
</reference>
<accession>A0A7X1ZGY6</accession>
<evidence type="ECO:0000313" key="2">
    <source>
        <dbReference type="Proteomes" id="UP000434582"/>
    </source>
</evidence>
<dbReference type="Proteomes" id="UP000434582">
    <property type="component" value="Unassembled WGS sequence"/>
</dbReference>
<protein>
    <recommendedName>
        <fullName evidence="3">GIY-YIG domain-containing protein</fullName>
    </recommendedName>
</protein>
<comment type="caution">
    <text evidence="1">The sequence shown here is derived from an EMBL/GenBank/DDBJ whole genome shotgun (WGS) entry which is preliminary data.</text>
</comment>